<dbReference type="InterPro" id="IPR029034">
    <property type="entry name" value="Cystine-knot_cytokine"/>
</dbReference>
<dbReference type="EMBL" id="JASPKY010000094">
    <property type="protein sequence ID" value="KAK9737826.1"/>
    <property type="molecule type" value="Genomic_DNA"/>
</dbReference>
<dbReference type="Gene3D" id="2.10.90.10">
    <property type="entry name" value="Cystine-knot cytokines"/>
    <property type="match status" value="1"/>
</dbReference>
<keyword evidence="2" id="KW-1185">Reference proteome</keyword>
<reference evidence="1 2" key="1">
    <citation type="journal article" date="2024" name="BMC Genomics">
        <title>De novo assembly and annotation of Popillia japonica's genome with initial clues to its potential as an invasive pest.</title>
        <authorList>
            <person name="Cucini C."/>
            <person name="Boschi S."/>
            <person name="Funari R."/>
            <person name="Cardaioli E."/>
            <person name="Iannotti N."/>
            <person name="Marturano G."/>
            <person name="Paoli F."/>
            <person name="Bruttini M."/>
            <person name="Carapelli A."/>
            <person name="Frati F."/>
            <person name="Nardi F."/>
        </authorList>
    </citation>
    <scope>NUCLEOTIDE SEQUENCE [LARGE SCALE GENOMIC DNA]</scope>
    <source>
        <strain evidence="1">DMR45628</strain>
    </source>
</reference>
<gene>
    <name evidence="1" type="ORF">QE152_g10395</name>
</gene>
<organism evidence="1 2">
    <name type="scientific">Popillia japonica</name>
    <name type="common">Japanese beetle</name>
    <dbReference type="NCBI Taxonomy" id="7064"/>
    <lineage>
        <taxon>Eukaryota</taxon>
        <taxon>Metazoa</taxon>
        <taxon>Ecdysozoa</taxon>
        <taxon>Arthropoda</taxon>
        <taxon>Hexapoda</taxon>
        <taxon>Insecta</taxon>
        <taxon>Pterygota</taxon>
        <taxon>Neoptera</taxon>
        <taxon>Endopterygota</taxon>
        <taxon>Coleoptera</taxon>
        <taxon>Polyphaga</taxon>
        <taxon>Scarabaeiformia</taxon>
        <taxon>Scarabaeidae</taxon>
        <taxon>Rutelinae</taxon>
        <taxon>Popillia</taxon>
    </lineage>
</organism>
<comment type="caution">
    <text evidence="1">The sequence shown here is derived from an EMBL/GenBank/DDBJ whole genome shotgun (WGS) entry which is preliminary data.</text>
</comment>
<evidence type="ECO:0000313" key="2">
    <source>
        <dbReference type="Proteomes" id="UP001458880"/>
    </source>
</evidence>
<dbReference type="AlphaFoldDB" id="A0AAW1LUV3"/>
<proteinExistence type="predicted"/>
<dbReference type="Proteomes" id="UP001458880">
    <property type="component" value="Unassembled WGS sequence"/>
</dbReference>
<name>A0AAW1LUV3_POPJA</name>
<protein>
    <submittedName>
        <fullName evidence="1">Uncharacterized protein</fullName>
    </submittedName>
</protein>
<evidence type="ECO:0000313" key="1">
    <source>
        <dbReference type="EMBL" id="KAK9737826.1"/>
    </source>
</evidence>
<accession>A0AAW1LUV3</accession>
<sequence length="129" mass="14537">MSAPSFIKQQVIGGKKVPGQEIPCGVVLTAPLSRWASPISSLSAVKGFPEKISRLKTRRPLPYMNVIDAGIEPFDSSTLECHRRIYTYQVSQSDANGRQCWDTLSVWACWGRCDSNEIADWRFPRFCQL</sequence>